<evidence type="ECO:0000313" key="4">
    <source>
        <dbReference type="Proteomes" id="UP000467841"/>
    </source>
</evidence>
<dbReference type="PANTHER" id="PTHR33223">
    <property type="entry name" value="CCHC-TYPE DOMAIN-CONTAINING PROTEIN"/>
    <property type="match status" value="1"/>
</dbReference>
<feature type="domain" description="Retrotransposon gag" evidence="2">
    <location>
        <begin position="82"/>
        <end position="165"/>
    </location>
</feature>
<organism evidence="3 4">
    <name type="scientific">Microthlaspi erraticum</name>
    <dbReference type="NCBI Taxonomy" id="1685480"/>
    <lineage>
        <taxon>Eukaryota</taxon>
        <taxon>Viridiplantae</taxon>
        <taxon>Streptophyta</taxon>
        <taxon>Embryophyta</taxon>
        <taxon>Tracheophyta</taxon>
        <taxon>Spermatophyta</taxon>
        <taxon>Magnoliopsida</taxon>
        <taxon>eudicotyledons</taxon>
        <taxon>Gunneridae</taxon>
        <taxon>Pentapetalae</taxon>
        <taxon>rosids</taxon>
        <taxon>malvids</taxon>
        <taxon>Brassicales</taxon>
        <taxon>Brassicaceae</taxon>
        <taxon>Coluteocarpeae</taxon>
        <taxon>Microthlaspi</taxon>
    </lineage>
</organism>
<proteinExistence type="predicted"/>
<evidence type="ECO:0000259" key="2">
    <source>
        <dbReference type="Pfam" id="PF03732"/>
    </source>
</evidence>
<name>A0A6D2KPX5_9BRAS</name>
<keyword evidence="4" id="KW-1185">Reference proteome</keyword>
<sequence length="212" mass="24060">MADEAARAHAAEVARAQEEGRDPPPPPPNPAGDVNAQPQAGAPTIGDYDSADAFFMDRNPIHPPPPARNDYEIKPQIIALCKLFSFSLGDKASRWLKSLPAHSITTWDEYKAAFINHFYTKQRSISVRNKISTFRQANNESFYEALDRFKEYIRDCPNHGFNEENDAESGFTKLLDLCKCTDRGSMGIEHKDWLLSTLCNYGFWIKLKQKYD</sequence>
<dbReference type="AlphaFoldDB" id="A0A6D2KPX5"/>
<comment type="caution">
    <text evidence="3">The sequence shown here is derived from an EMBL/GenBank/DDBJ whole genome shotgun (WGS) entry which is preliminary data.</text>
</comment>
<evidence type="ECO:0000256" key="1">
    <source>
        <dbReference type="SAM" id="MobiDB-lite"/>
    </source>
</evidence>
<feature type="compositionally biased region" description="Basic and acidic residues" evidence="1">
    <location>
        <begin position="1"/>
        <end position="22"/>
    </location>
</feature>
<dbReference type="OrthoDB" id="691543at2759"/>
<dbReference type="PANTHER" id="PTHR33223:SF11">
    <property type="entry name" value="ELEMENT PROTEIN, PUTATIVE-RELATED"/>
    <property type="match status" value="1"/>
</dbReference>
<dbReference type="Proteomes" id="UP000467841">
    <property type="component" value="Unassembled WGS sequence"/>
</dbReference>
<dbReference type="Pfam" id="PF03732">
    <property type="entry name" value="Retrotrans_gag"/>
    <property type="match status" value="1"/>
</dbReference>
<protein>
    <recommendedName>
        <fullName evidence="2">Retrotransposon gag domain-containing protein</fullName>
    </recommendedName>
</protein>
<accession>A0A6D2KPX5</accession>
<dbReference type="InterPro" id="IPR005162">
    <property type="entry name" value="Retrotrans_gag_dom"/>
</dbReference>
<gene>
    <name evidence="3" type="ORF">MERR_LOCUS38369</name>
</gene>
<dbReference type="EMBL" id="CACVBM020001465">
    <property type="protein sequence ID" value="CAA7051134.1"/>
    <property type="molecule type" value="Genomic_DNA"/>
</dbReference>
<evidence type="ECO:0000313" key="3">
    <source>
        <dbReference type="EMBL" id="CAA7051134.1"/>
    </source>
</evidence>
<reference evidence="3" key="1">
    <citation type="submission" date="2020-01" db="EMBL/GenBank/DDBJ databases">
        <authorList>
            <person name="Mishra B."/>
        </authorList>
    </citation>
    <scope>NUCLEOTIDE SEQUENCE [LARGE SCALE GENOMIC DNA]</scope>
</reference>
<feature type="region of interest" description="Disordered" evidence="1">
    <location>
        <begin position="1"/>
        <end position="43"/>
    </location>
</feature>